<evidence type="ECO:0000313" key="1">
    <source>
        <dbReference type="EMBL" id="MQW67870.1"/>
    </source>
</evidence>
<accession>A0A6G1WDQ5</accession>
<dbReference type="Pfam" id="PF23812">
    <property type="entry name" value="Phage_TAC_18"/>
    <property type="match status" value="1"/>
</dbReference>
<name>A0A6G1WDQ5_9HYPH</name>
<sequence>MSRIATLHRQLGDAMKQHLVDGKAPRLPEAGRLFWPWFGELNAVRTWHQAGPNPISHADIEAWARLNRWPVKPRHISAIRALDDAWLEHFYSKRAKPPTDQKMLSPRSQHALSPKLFDAIFG</sequence>
<organism evidence="1">
    <name type="scientific">Sinorhizobium medicae</name>
    <dbReference type="NCBI Taxonomy" id="110321"/>
    <lineage>
        <taxon>Bacteria</taxon>
        <taxon>Pseudomonadati</taxon>
        <taxon>Pseudomonadota</taxon>
        <taxon>Alphaproteobacteria</taxon>
        <taxon>Hyphomicrobiales</taxon>
        <taxon>Rhizobiaceae</taxon>
        <taxon>Sinorhizobium/Ensifer group</taxon>
        <taxon>Sinorhizobium</taxon>
    </lineage>
</organism>
<gene>
    <name evidence="1" type="ORF">GHJ91_01400</name>
</gene>
<protein>
    <submittedName>
        <fullName evidence="1">Uncharacterized protein</fullName>
    </submittedName>
</protein>
<dbReference type="RefSeq" id="WP_153412236.1">
    <property type="nucleotide sequence ID" value="NZ_WISB01000008.1"/>
</dbReference>
<reference evidence="1" key="1">
    <citation type="journal article" date="2013" name="Genome Biol.">
        <title>Comparative genomics of the core and accessory genomes of 48 Sinorhizobium strains comprising five genospecies.</title>
        <authorList>
            <person name="Sugawara M."/>
            <person name="Epstein B."/>
            <person name="Badgley B.D."/>
            <person name="Unno T."/>
            <person name="Xu L."/>
            <person name="Reese J."/>
            <person name="Gyaneshwar P."/>
            <person name="Denny R."/>
            <person name="Mudge J."/>
            <person name="Bharti A.K."/>
            <person name="Farmer A.D."/>
            <person name="May G.D."/>
            <person name="Woodward J.E."/>
            <person name="Medigue C."/>
            <person name="Vallenet D."/>
            <person name="Lajus A."/>
            <person name="Rouy Z."/>
            <person name="Martinez-Vaz B."/>
            <person name="Tiffin P."/>
            <person name="Young N.D."/>
            <person name="Sadowsky M.J."/>
        </authorList>
    </citation>
    <scope>NUCLEOTIDE SEQUENCE</scope>
    <source>
        <strain evidence="1">M1</strain>
    </source>
</reference>
<comment type="caution">
    <text evidence="1">The sequence shown here is derived from an EMBL/GenBank/DDBJ whole genome shotgun (WGS) entry which is preliminary data.</text>
</comment>
<dbReference type="AlphaFoldDB" id="A0A6G1WDQ5"/>
<dbReference type="EMBL" id="WISB01000008">
    <property type="protein sequence ID" value="MQW67870.1"/>
    <property type="molecule type" value="Genomic_DNA"/>
</dbReference>
<dbReference type="InterPro" id="IPR056919">
    <property type="entry name" value="Phage_TAC_18"/>
</dbReference>
<proteinExistence type="predicted"/>